<dbReference type="Proteomes" id="UP000321085">
    <property type="component" value="Unassembled WGS sequence"/>
</dbReference>
<feature type="domain" description="PRC-barrel" evidence="2">
    <location>
        <begin position="39"/>
        <end position="117"/>
    </location>
</feature>
<proteinExistence type="predicted"/>
<reference evidence="3 4" key="1">
    <citation type="submission" date="2019-07" db="EMBL/GenBank/DDBJ databases">
        <title>Whole genome shotgun sequence of Microvirga aerophila NBRC 106136.</title>
        <authorList>
            <person name="Hosoyama A."/>
            <person name="Uohara A."/>
            <person name="Ohji S."/>
            <person name="Ichikawa N."/>
        </authorList>
    </citation>
    <scope>NUCLEOTIDE SEQUENCE [LARGE SCALE GENOMIC DNA]</scope>
    <source>
        <strain evidence="3 4">NBRC 106136</strain>
    </source>
</reference>
<evidence type="ECO:0000259" key="2">
    <source>
        <dbReference type="Pfam" id="PF05239"/>
    </source>
</evidence>
<comment type="caution">
    <text evidence="3">The sequence shown here is derived from an EMBL/GenBank/DDBJ whole genome shotgun (WGS) entry which is preliminary data.</text>
</comment>
<dbReference type="Gene3D" id="2.30.30.240">
    <property type="entry name" value="PRC-barrel domain"/>
    <property type="match status" value="1"/>
</dbReference>
<feature type="chain" id="PRO_5021747561" evidence="1">
    <location>
        <begin position="21"/>
        <end position="133"/>
    </location>
</feature>
<organism evidence="3 4">
    <name type="scientific">Microvirga aerophila</name>
    <dbReference type="NCBI Taxonomy" id="670291"/>
    <lineage>
        <taxon>Bacteria</taxon>
        <taxon>Pseudomonadati</taxon>
        <taxon>Pseudomonadota</taxon>
        <taxon>Alphaproteobacteria</taxon>
        <taxon>Hyphomicrobiales</taxon>
        <taxon>Methylobacteriaceae</taxon>
        <taxon>Microvirga</taxon>
    </lineage>
</organism>
<dbReference type="OrthoDB" id="7818259at2"/>
<gene>
    <name evidence="3" type="ORF">MAE02_32420</name>
</gene>
<dbReference type="AlphaFoldDB" id="A0A512BU81"/>
<dbReference type="InterPro" id="IPR027275">
    <property type="entry name" value="PRC-brl_dom"/>
</dbReference>
<dbReference type="Pfam" id="PF05239">
    <property type="entry name" value="PRC"/>
    <property type="match status" value="1"/>
</dbReference>
<dbReference type="PANTHER" id="PTHR36505:SF1">
    <property type="entry name" value="BLR1072 PROTEIN"/>
    <property type="match status" value="1"/>
</dbReference>
<accession>A0A512BU81</accession>
<evidence type="ECO:0000313" key="3">
    <source>
        <dbReference type="EMBL" id="GEO15546.1"/>
    </source>
</evidence>
<dbReference type="PANTHER" id="PTHR36505">
    <property type="entry name" value="BLR1072 PROTEIN"/>
    <property type="match status" value="1"/>
</dbReference>
<dbReference type="EMBL" id="BJYU01000043">
    <property type="protein sequence ID" value="GEO15546.1"/>
    <property type="molecule type" value="Genomic_DNA"/>
</dbReference>
<sequence length="133" mass="14289">MRRISLVVAAMTALMVPALAQTSPAGTAAPKFVDVPQDAILAERLEGLDIRNSSNENVGEIEDVVISQGRVVGYVLSVGGFLGMGDRYVVVDPSAVAVSYNTNDNKWTATMNATKDQLKAAPEFKFEGKWKDD</sequence>
<dbReference type="InterPro" id="IPR011033">
    <property type="entry name" value="PRC_barrel-like_sf"/>
</dbReference>
<dbReference type="SUPFAM" id="SSF50346">
    <property type="entry name" value="PRC-barrel domain"/>
    <property type="match status" value="1"/>
</dbReference>
<evidence type="ECO:0000256" key="1">
    <source>
        <dbReference type="SAM" id="SignalP"/>
    </source>
</evidence>
<keyword evidence="4" id="KW-1185">Reference proteome</keyword>
<keyword evidence="1" id="KW-0732">Signal</keyword>
<feature type="signal peptide" evidence="1">
    <location>
        <begin position="1"/>
        <end position="20"/>
    </location>
</feature>
<dbReference type="RefSeq" id="WP_114187620.1">
    <property type="nucleotide sequence ID" value="NZ_BJYU01000043.1"/>
</dbReference>
<protein>
    <submittedName>
        <fullName evidence="3">Photosystem reaction center subunit H</fullName>
    </submittedName>
</protein>
<evidence type="ECO:0000313" key="4">
    <source>
        <dbReference type="Proteomes" id="UP000321085"/>
    </source>
</evidence>
<name>A0A512BU81_9HYPH</name>